<reference evidence="1 2" key="1">
    <citation type="submission" date="2024-08" db="EMBL/GenBank/DDBJ databases">
        <authorList>
            <person name="Cucini C."/>
            <person name="Frati F."/>
        </authorList>
    </citation>
    <scope>NUCLEOTIDE SEQUENCE [LARGE SCALE GENOMIC DNA]</scope>
</reference>
<dbReference type="Proteomes" id="UP001642540">
    <property type="component" value="Unassembled WGS sequence"/>
</dbReference>
<proteinExistence type="predicted"/>
<gene>
    <name evidence="1" type="ORF">ODALV1_LOCUS20163</name>
</gene>
<keyword evidence="2" id="KW-1185">Reference proteome</keyword>
<name>A0ABP1R9D2_9HEXA</name>
<sequence length="131" mass="15259">MQKLKVNLQQCPALRLPSSAISRRDCSCMSTRDHLSSRHHCILQFTSLATCDLSLQFIIYHDENLYIKYVLPNTLPLSVVFGFIGTRHSIELEILEFASYLQVILQVAPLLSFFSKSMYYNVQEEWRNIRD</sequence>
<dbReference type="EMBL" id="CAXLJM020000068">
    <property type="protein sequence ID" value="CAL8123320.1"/>
    <property type="molecule type" value="Genomic_DNA"/>
</dbReference>
<organism evidence="1 2">
    <name type="scientific">Orchesella dallaii</name>
    <dbReference type="NCBI Taxonomy" id="48710"/>
    <lineage>
        <taxon>Eukaryota</taxon>
        <taxon>Metazoa</taxon>
        <taxon>Ecdysozoa</taxon>
        <taxon>Arthropoda</taxon>
        <taxon>Hexapoda</taxon>
        <taxon>Collembola</taxon>
        <taxon>Entomobryomorpha</taxon>
        <taxon>Entomobryoidea</taxon>
        <taxon>Orchesellidae</taxon>
        <taxon>Orchesellinae</taxon>
        <taxon>Orchesella</taxon>
    </lineage>
</organism>
<evidence type="ECO:0000313" key="1">
    <source>
        <dbReference type="EMBL" id="CAL8123320.1"/>
    </source>
</evidence>
<evidence type="ECO:0000313" key="2">
    <source>
        <dbReference type="Proteomes" id="UP001642540"/>
    </source>
</evidence>
<comment type="caution">
    <text evidence="1">The sequence shown here is derived from an EMBL/GenBank/DDBJ whole genome shotgun (WGS) entry which is preliminary data.</text>
</comment>
<accession>A0ABP1R9D2</accession>
<protein>
    <recommendedName>
        <fullName evidence="3">FHA domain-containing protein</fullName>
    </recommendedName>
</protein>
<evidence type="ECO:0008006" key="3">
    <source>
        <dbReference type="Google" id="ProtNLM"/>
    </source>
</evidence>